<dbReference type="Proteomes" id="UP000070544">
    <property type="component" value="Unassembled WGS sequence"/>
</dbReference>
<evidence type="ECO:0000256" key="1">
    <source>
        <dbReference type="SAM" id="MobiDB-lite"/>
    </source>
</evidence>
<evidence type="ECO:0000313" key="3">
    <source>
        <dbReference type="Proteomes" id="UP000070544"/>
    </source>
</evidence>
<proteinExistence type="predicted"/>
<dbReference type="OrthoDB" id="20681at2759"/>
<reference evidence="2 3" key="1">
    <citation type="journal article" date="2015" name="Genome Biol. Evol.">
        <title>Phylogenomic analyses indicate that early fungi evolved digesting cell walls of algal ancestors of land plants.</title>
        <authorList>
            <person name="Chang Y."/>
            <person name="Wang S."/>
            <person name="Sekimoto S."/>
            <person name="Aerts A.L."/>
            <person name="Choi C."/>
            <person name="Clum A."/>
            <person name="LaButti K.M."/>
            <person name="Lindquist E.A."/>
            <person name="Yee Ngan C."/>
            <person name="Ohm R.A."/>
            <person name="Salamov A.A."/>
            <person name="Grigoriev I.V."/>
            <person name="Spatafora J.W."/>
            <person name="Berbee M.L."/>
        </authorList>
    </citation>
    <scope>NUCLEOTIDE SEQUENCE [LARGE SCALE GENOMIC DNA]</scope>
    <source>
        <strain evidence="2 3">JEL478</strain>
    </source>
</reference>
<evidence type="ECO:0000313" key="2">
    <source>
        <dbReference type="EMBL" id="KXS11366.1"/>
    </source>
</evidence>
<dbReference type="EMBL" id="KQ965803">
    <property type="protein sequence ID" value="KXS11366.1"/>
    <property type="molecule type" value="Genomic_DNA"/>
</dbReference>
<protein>
    <recommendedName>
        <fullName evidence="4">NADH dehydrogenase [ubiquinone] 1 alpha subcomplex assembly factor 3</fullName>
    </recommendedName>
</protein>
<dbReference type="OMA" id="RNACATY"/>
<evidence type="ECO:0008006" key="4">
    <source>
        <dbReference type="Google" id="ProtNLM"/>
    </source>
</evidence>
<dbReference type="PANTHER" id="PTHR21192:SF2">
    <property type="entry name" value="NADH DEHYDROGENASE [UBIQUINONE] 1 ALPHA SUBCOMPLEX ASSEMBLY FACTOR 3"/>
    <property type="match status" value="1"/>
</dbReference>
<dbReference type="PANTHER" id="PTHR21192">
    <property type="entry name" value="NUCLEAR PROTEIN E3-3"/>
    <property type="match status" value="1"/>
</dbReference>
<dbReference type="STRING" id="1344416.A0A139A3H0"/>
<dbReference type="AlphaFoldDB" id="A0A139A3H0"/>
<dbReference type="PROSITE" id="PS51257">
    <property type="entry name" value="PROKAR_LIPOPROTEIN"/>
    <property type="match status" value="1"/>
</dbReference>
<dbReference type="InterPro" id="IPR036748">
    <property type="entry name" value="MTH938-like_sf"/>
</dbReference>
<dbReference type="InterPro" id="IPR007523">
    <property type="entry name" value="NDUFAF3/AAMDC"/>
</dbReference>
<sequence>MLPRILLHHSASTSVQSCAHAVAAASTRRGSGIRAFASHAHPARHPSRDLQTRRTATVFPSSVSFHAPRATQHHVTCKRSFHSTPTTRQETPAPRPSLASFDIFASTRPDPAVGIPIDRLVDAGTVVSGVQYNGPVLIVGGKVLLWDVPQYGKGGPEAVDEDGLSAGQGEGESDAAQTVTTAKDAQGTGLFDGWSTDAFKVFEVLEHTPEILVFGTGAQFVPLPTVLRRYLHSLGIQCEVQKTRTASSTYNVLLSEGRVVAAALLPVVPTSARTGVKLDIYGDGKA</sequence>
<dbReference type="Pfam" id="PF04430">
    <property type="entry name" value="DUF498"/>
    <property type="match status" value="1"/>
</dbReference>
<gene>
    <name evidence="2" type="ORF">M427DRAFT_60778</name>
</gene>
<name>A0A139A3H0_GONPJ</name>
<dbReference type="SUPFAM" id="SSF64076">
    <property type="entry name" value="MTH938-like"/>
    <property type="match status" value="1"/>
</dbReference>
<accession>A0A139A3H0</accession>
<organism evidence="2 3">
    <name type="scientific">Gonapodya prolifera (strain JEL478)</name>
    <name type="common">Monoblepharis prolifera</name>
    <dbReference type="NCBI Taxonomy" id="1344416"/>
    <lineage>
        <taxon>Eukaryota</taxon>
        <taxon>Fungi</taxon>
        <taxon>Fungi incertae sedis</taxon>
        <taxon>Chytridiomycota</taxon>
        <taxon>Chytridiomycota incertae sedis</taxon>
        <taxon>Monoblepharidomycetes</taxon>
        <taxon>Monoblepharidales</taxon>
        <taxon>Gonapodyaceae</taxon>
        <taxon>Gonapodya</taxon>
    </lineage>
</organism>
<dbReference type="GO" id="GO:0032981">
    <property type="term" value="P:mitochondrial respiratory chain complex I assembly"/>
    <property type="evidence" value="ECO:0007669"/>
    <property type="project" value="TreeGrafter"/>
</dbReference>
<keyword evidence="3" id="KW-1185">Reference proteome</keyword>
<dbReference type="GO" id="GO:0005743">
    <property type="term" value="C:mitochondrial inner membrane"/>
    <property type="evidence" value="ECO:0007669"/>
    <property type="project" value="TreeGrafter"/>
</dbReference>
<dbReference type="Gene3D" id="3.40.1230.10">
    <property type="entry name" value="MTH938-like"/>
    <property type="match status" value="1"/>
</dbReference>
<feature type="region of interest" description="Disordered" evidence="1">
    <location>
        <begin position="74"/>
        <end position="96"/>
    </location>
</feature>